<dbReference type="Pfam" id="PF02585">
    <property type="entry name" value="PIG-L"/>
    <property type="match status" value="1"/>
</dbReference>
<reference evidence="2 3" key="1">
    <citation type="submission" date="2014-12" db="EMBL/GenBank/DDBJ databases">
        <title>Genome sequencing of Arthrobacter phenanthrenivorans SWC37.</title>
        <authorList>
            <person name="Tan P.W."/>
            <person name="Chan K.-G."/>
        </authorList>
    </citation>
    <scope>NUCLEOTIDE SEQUENCE [LARGE SCALE GENOMIC DNA]</scope>
    <source>
        <strain evidence="2 3">SWC37</strain>
    </source>
</reference>
<evidence type="ECO:0000313" key="2">
    <source>
        <dbReference type="EMBL" id="KIC67402.1"/>
    </source>
</evidence>
<comment type="caution">
    <text evidence="2">The sequence shown here is derived from an EMBL/GenBank/DDBJ whole genome shotgun (WGS) entry which is preliminary data.</text>
</comment>
<dbReference type="InterPro" id="IPR024078">
    <property type="entry name" value="LmbE-like_dom_sf"/>
</dbReference>
<gene>
    <name evidence="2" type="ORF">RM50_08590</name>
</gene>
<name>A0A0B4DFB4_PSEPS</name>
<dbReference type="GO" id="GO:0009312">
    <property type="term" value="P:oligosaccharide biosynthetic process"/>
    <property type="evidence" value="ECO:0007669"/>
    <property type="project" value="InterPro"/>
</dbReference>
<accession>A0A0B4DFB4</accession>
<dbReference type="InterPro" id="IPR008715">
    <property type="entry name" value="SAM-MeTfrase_NodS-like"/>
</dbReference>
<dbReference type="InterPro" id="IPR003737">
    <property type="entry name" value="GlcNAc_PI_deacetylase-related"/>
</dbReference>
<proteinExistence type="predicted"/>
<keyword evidence="2" id="KW-0489">Methyltransferase</keyword>
<dbReference type="SUPFAM" id="SSF53335">
    <property type="entry name" value="S-adenosyl-L-methionine-dependent methyltransferases"/>
    <property type="match status" value="1"/>
</dbReference>
<dbReference type="SUPFAM" id="SSF102588">
    <property type="entry name" value="LmbE-like"/>
    <property type="match status" value="1"/>
</dbReference>
<dbReference type="Pfam" id="PF05401">
    <property type="entry name" value="NodS"/>
    <property type="match status" value="1"/>
</dbReference>
<dbReference type="PANTHER" id="PTHR12993:SF29">
    <property type="entry name" value="BLR3841 PROTEIN"/>
    <property type="match status" value="1"/>
</dbReference>
<sequence length="459" mass="49301">MVTFSHTDPGTGAAAWDAAGLGAAPELPLNPAELAAMHFVVLAAHPDDETLGAGGLMASLAALGAQMEVVLCTAGEGSHPASPTTTPEQLAQARLTEFAAALAALGLKDRWTFIGLPDRGLQAHAEAIATAVRESIQRLPGVPDRLAIVAPYRSDGHGDHDALGAVAAQVARQDGHALLEYPIWFWHWAAPHGGDWRRWVRFHLDGPARTAKKLAMAEHATQVQPLSPLPGDEALLGGDFLEHFSRGYEVFAWTPAQDASRRPYSSHDAEAVFDGVHNGAPDPWNYAGSWYERRKRALTLAVLPAESYAHGLEVGCSIGMLTEGLADRCGSLLAVDASGVAVRRAGQLLAGRPGVRVEQMVLPASWPEGSFDLVVVSEVGYYLSREELGQLWDRIEASVDPGGTLLLCHWRHPIAGWELDGDTVHALARQRLGWRTTGLYQERDFVLEVLAGPDRGDRA</sequence>
<dbReference type="CDD" id="cd02440">
    <property type="entry name" value="AdoMet_MTases"/>
    <property type="match status" value="1"/>
</dbReference>
<dbReference type="GO" id="GO:0008757">
    <property type="term" value="F:S-adenosylmethionine-dependent methyltransferase activity"/>
    <property type="evidence" value="ECO:0007669"/>
    <property type="project" value="InterPro"/>
</dbReference>
<organism evidence="2 3">
    <name type="scientific">Pseudarthrobacter phenanthrenivorans</name>
    <name type="common">Arthrobacter phenanthrenivorans</name>
    <dbReference type="NCBI Taxonomy" id="361575"/>
    <lineage>
        <taxon>Bacteria</taxon>
        <taxon>Bacillati</taxon>
        <taxon>Actinomycetota</taxon>
        <taxon>Actinomycetes</taxon>
        <taxon>Micrococcales</taxon>
        <taxon>Micrococcaceae</taxon>
        <taxon>Pseudarthrobacter</taxon>
    </lineage>
</organism>
<dbReference type="GO" id="GO:0016137">
    <property type="term" value="P:glycoside metabolic process"/>
    <property type="evidence" value="ECO:0007669"/>
    <property type="project" value="UniProtKB-ARBA"/>
</dbReference>
<dbReference type="EMBL" id="JWTB01000015">
    <property type="protein sequence ID" value="KIC67402.1"/>
    <property type="molecule type" value="Genomic_DNA"/>
</dbReference>
<dbReference type="RefSeq" id="WP_043451805.1">
    <property type="nucleotide sequence ID" value="NZ_JWTB01000015.1"/>
</dbReference>
<dbReference type="GO" id="GO:0032259">
    <property type="term" value="P:methylation"/>
    <property type="evidence" value="ECO:0007669"/>
    <property type="project" value="UniProtKB-KW"/>
</dbReference>
<dbReference type="InterPro" id="IPR029063">
    <property type="entry name" value="SAM-dependent_MTases_sf"/>
</dbReference>
<keyword evidence="1" id="KW-0862">Zinc</keyword>
<keyword evidence="2" id="KW-0808">Transferase</keyword>
<dbReference type="PANTHER" id="PTHR12993">
    <property type="entry name" value="N-ACETYLGLUCOSAMINYL-PHOSPHATIDYLINOSITOL DE-N-ACETYLASE-RELATED"/>
    <property type="match status" value="1"/>
</dbReference>
<dbReference type="GO" id="GO:0016811">
    <property type="term" value="F:hydrolase activity, acting on carbon-nitrogen (but not peptide) bonds, in linear amides"/>
    <property type="evidence" value="ECO:0007669"/>
    <property type="project" value="TreeGrafter"/>
</dbReference>
<protein>
    <submittedName>
        <fullName evidence="2">SAM-dependent methyltransferase</fullName>
    </submittedName>
</protein>
<dbReference type="Gene3D" id="3.40.50.10320">
    <property type="entry name" value="LmbE-like"/>
    <property type="match status" value="1"/>
</dbReference>
<dbReference type="Proteomes" id="UP000031196">
    <property type="component" value="Unassembled WGS sequence"/>
</dbReference>
<evidence type="ECO:0000256" key="1">
    <source>
        <dbReference type="ARBA" id="ARBA00022833"/>
    </source>
</evidence>
<evidence type="ECO:0000313" key="3">
    <source>
        <dbReference type="Proteomes" id="UP000031196"/>
    </source>
</evidence>
<dbReference type="AlphaFoldDB" id="A0A0B4DFB4"/>
<dbReference type="Gene3D" id="3.40.50.150">
    <property type="entry name" value="Vaccinia Virus protein VP39"/>
    <property type="match status" value="1"/>
</dbReference>
<dbReference type="OrthoDB" id="116799at2"/>